<dbReference type="GO" id="GO:0005249">
    <property type="term" value="F:voltage-gated potassium channel activity"/>
    <property type="evidence" value="ECO:0007669"/>
    <property type="project" value="InterPro"/>
</dbReference>
<keyword evidence="11" id="KW-0407">Ion channel</keyword>
<feature type="region of interest" description="Disordered" evidence="12">
    <location>
        <begin position="1"/>
        <end position="22"/>
    </location>
</feature>
<evidence type="ECO:0000259" key="14">
    <source>
        <dbReference type="Pfam" id="PF00520"/>
    </source>
</evidence>
<evidence type="ECO:0000256" key="1">
    <source>
        <dbReference type="ARBA" id="ARBA00004141"/>
    </source>
</evidence>
<evidence type="ECO:0000256" key="5">
    <source>
        <dbReference type="ARBA" id="ARBA00022826"/>
    </source>
</evidence>
<evidence type="ECO:0000256" key="7">
    <source>
        <dbReference type="ARBA" id="ARBA00022958"/>
    </source>
</evidence>
<keyword evidence="9" id="KW-0406">Ion transport</keyword>
<dbReference type="InterPro" id="IPR014710">
    <property type="entry name" value="RmlC-like_jellyroll"/>
</dbReference>
<dbReference type="InterPro" id="IPR000595">
    <property type="entry name" value="cNMP-bd_dom"/>
</dbReference>
<dbReference type="PANTHER" id="PTHR10217">
    <property type="entry name" value="VOLTAGE AND LIGAND GATED POTASSIUM CHANNEL"/>
    <property type="match status" value="1"/>
</dbReference>
<evidence type="ECO:0000256" key="10">
    <source>
        <dbReference type="ARBA" id="ARBA00023136"/>
    </source>
</evidence>
<feature type="transmembrane region" description="Helical" evidence="13">
    <location>
        <begin position="241"/>
        <end position="266"/>
    </location>
</feature>
<organism evidence="15">
    <name type="scientific">Chrysotila carterae</name>
    <name type="common">Marine alga</name>
    <name type="synonym">Syracosphaera carterae</name>
    <dbReference type="NCBI Taxonomy" id="13221"/>
    <lineage>
        <taxon>Eukaryota</taxon>
        <taxon>Haptista</taxon>
        <taxon>Haptophyta</taxon>
        <taxon>Prymnesiophyceae</taxon>
        <taxon>Isochrysidales</taxon>
        <taxon>Isochrysidaceae</taxon>
        <taxon>Chrysotila</taxon>
    </lineage>
</organism>
<dbReference type="GO" id="GO:0034702">
    <property type="term" value="C:monoatomic ion channel complex"/>
    <property type="evidence" value="ECO:0007669"/>
    <property type="project" value="UniProtKB-KW"/>
</dbReference>
<protein>
    <recommendedName>
        <fullName evidence="14">Ion transport domain-containing protein</fullName>
    </recommendedName>
</protein>
<dbReference type="CDD" id="cd00038">
    <property type="entry name" value="CAP_ED"/>
    <property type="match status" value="1"/>
</dbReference>
<dbReference type="PRINTS" id="PR01463">
    <property type="entry name" value="EAGCHANLFMLY"/>
</dbReference>
<name>A0A7S4B961_CHRCT</name>
<dbReference type="GO" id="GO:0005886">
    <property type="term" value="C:plasma membrane"/>
    <property type="evidence" value="ECO:0007669"/>
    <property type="project" value="TreeGrafter"/>
</dbReference>
<dbReference type="InterPro" id="IPR005821">
    <property type="entry name" value="Ion_trans_dom"/>
</dbReference>
<evidence type="ECO:0000256" key="13">
    <source>
        <dbReference type="SAM" id="Phobius"/>
    </source>
</evidence>
<dbReference type="PANTHER" id="PTHR10217:SF435">
    <property type="entry name" value="POTASSIUM VOLTAGE-GATED CHANNEL PROTEIN EAG"/>
    <property type="match status" value="1"/>
</dbReference>
<dbReference type="Pfam" id="PF00520">
    <property type="entry name" value="Ion_trans"/>
    <property type="match status" value="1"/>
</dbReference>
<dbReference type="SUPFAM" id="SSF51206">
    <property type="entry name" value="cAMP-binding domain-like"/>
    <property type="match status" value="1"/>
</dbReference>
<keyword evidence="3" id="KW-0633">Potassium transport</keyword>
<keyword evidence="7" id="KW-0630">Potassium</keyword>
<dbReference type="Gene3D" id="2.60.120.10">
    <property type="entry name" value="Jelly Rolls"/>
    <property type="match status" value="1"/>
</dbReference>
<feature type="region of interest" description="Disordered" evidence="12">
    <location>
        <begin position="669"/>
        <end position="702"/>
    </location>
</feature>
<evidence type="ECO:0000256" key="6">
    <source>
        <dbReference type="ARBA" id="ARBA00022882"/>
    </source>
</evidence>
<dbReference type="InterPro" id="IPR050818">
    <property type="entry name" value="KCNH_animal-type"/>
</dbReference>
<feature type="compositionally biased region" description="Gly residues" evidence="12">
    <location>
        <begin position="674"/>
        <end position="691"/>
    </location>
</feature>
<proteinExistence type="predicted"/>
<evidence type="ECO:0000256" key="4">
    <source>
        <dbReference type="ARBA" id="ARBA00022692"/>
    </source>
</evidence>
<feature type="transmembrane region" description="Helical" evidence="13">
    <location>
        <begin position="308"/>
        <end position="326"/>
    </location>
</feature>
<evidence type="ECO:0000256" key="2">
    <source>
        <dbReference type="ARBA" id="ARBA00022448"/>
    </source>
</evidence>
<dbReference type="SUPFAM" id="SSF81324">
    <property type="entry name" value="Voltage-gated potassium channels"/>
    <property type="match status" value="1"/>
</dbReference>
<feature type="transmembrane region" description="Helical" evidence="13">
    <location>
        <begin position="338"/>
        <end position="366"/>
    </location>
</feature>
<dbReference type="EMBL" id="HBIZ01017756">
    <property type="protein sequence ID" value="CAE0758485.1"/>
    <property type="molecule type" value="Transcribed_RNA"/>
</dbReference>
<comment type="subcellular location">
    <subcellularLocation>
        <location evidence="1">Membrane</location>
        <topology evidence="1">Multi-pass membrane protein</topology>
    </subcellularLocation>
</comment>
<dbReference type="Gene3D" id="1.10.287.630">
    <property type="entry name" value="Helix hairpin bin"/>
    <property type="match status" value="1"/>
</dbReference>
<dbReference type="Gene3D" id="1.10.287.70">
    <property type="match status" value="1"/>
</dbReference>
<evidence type="ECO:0000256" key="12">
    <source>
        <dbReference type="SAM" id="MobiDB-lite"/>
    </source>
</evidence>
<keyword evidence="8 13" id="KW-1133">Transmembrane helix</keyword>
<dbReference type="GO" id="GO:0042391">
    <property type="term" value="P:regulation of membrane potential"/>
    <property type="evidence" value="ECO:0007669"/>
    <property type="project" value="TreeGrafter"/>
</dbReference>
<evidence type="ECO:0000313" key="15">
    <source>
        <dbReference type="EMBL" id="CAE0758485.1"/>
    </source>
</evidence>
<feature type="transmembrane region" description="Helical" evidence="13">
    <location>
        <begin position="94"/>
        <end position="111"/>
    </location>
</feature>
<keyword evidence="4 13" id="KW-0812">Transmembrane</keyword>
<sequence length="792" mass="87326">MPGSASCLSATMPTRSNPTAEGMHDLVPLEISSPVPIRSAAKSSSRNTFMRAEATSLARLRWKAKMVEAADAKTLVVSQKKPWFVIDPRSSSRIGYWDAITGMALVFTALVTPYEVAFLSAASSPLDPLFIINRVVDLIFLADMVVQFLLMYPAETESGSMHWEHIPRKIACHYLRTWFASDLVSVAVSAFDIIGVVSQNTGWSSLKALRVVRVVRLVKMLRLVRASRMFKRWETRLEINYSYLTLAQALLLVVMSAHWMACIWVLQATIVSDAQMIFDSWLGDDGYCWQTSQPGEELTYDCDGPGELYMASLYWAVATITSIGYGDISATAQNTGELTVAIVLMLVGAMLWGNTIATFCGVIATLNPSATAFRQRMDELNMFMRKKALPPELRRELREYFHQAQTFRNCEPYNKELVSIMSPRLVKDVIVFCNKERLQRVWCLRDLGEPILVQLALSLNTILFAPGEMVPAGKLYIIFRGIALYHGRVLITGASWGEDIILLNPKNRLRENARAMNYLMVWFLRRSDLLSLMANYPDDAKKLRRKAAVLALRREFLRIAEERTRERKSAEAALNAMLVKPNVSADSESGRGSASRAARASVRRRATSATFKSVLMRVSQQDSKHEASLGVLYDRLVDGFQGYLSDTVTPEPSLSATHHVPDSEHNWVRMSNGASGGGHNGGGGGNNGGQSGADMASHRPSSCLARVTEHHAACASHGACERDGASDGARDGDALATIRDALAAMAREQAEMRRAHAQSAMAAQEAHAQLMCKLESLLQAMPPPEAAQAVAA</sequence>
<feature type="transmembrane region" description="Helical" evidence="13">
    <location>
        <begin position="131"/>
        <end position="152"/>
    </location>
</feature>
<evidence type="ECO:0000256" key="11">
    <source>
        <dbReference type="ARBA" id="ARBA00023303"/>
    </source>
</evidence>
<keyword evidence="6" id="KW-0851">Voltage-gated channel</keyword>
<keyword evidence="2" id="KW-0813">Transport</keyword>
<dbReference type="InterPro" id="IPR003938">
    <property type="entry name" value="K_chnl_volt-dep_EAG/ELK/ERG"/>
</dbReference>
<feature type="compositionally biased region" description="Polar residues" evidence="12">
    <location>
        <begin position="1"/>
        <end position="19"/>
    </location>
</feature>
<evidence type="ECO:0000256" key="9">
    <source>
        <dbReference type="ARBA" id="ARBA00023065"/>
    </source>
</evidence>
<feature type="domain" description="Ion transport" evidence="14">
    <location>
        <begin position="96"/>
        <end position="351"/>
    </location>
</feature>
<keyword evidence="5" id="KW-0631">Potassium channel</keyword>
<reference evidence="15" key="1">
    <citation type="submission" date="2021-01" db="EMBL/GenBank/DDBJ databases">
        <authorList>
            <person name="Corre E."/>
            <person name="Pelletier E."/>
            <person name="Niang G."/>
            <person name="Scheremetjew M."/>
            <person name="Finn R."/>
            <person name="Kale V."/>
            <person name="Holt S."/>
            <person name="Cochrane G."/>
            <person name="Meng A."/>
            <person name="Brown T."/>
            <person name="Cohen L."/>
        </authorList>
    </citation>
    <scope>NUCLEOTIDE SEQUENCE</scope>
    <source>
        <strain evidence="15">CCMP645</strain>
    </source>
</reference>
<gene>
    <name evidence="15" type="ORF">PCAR00345_LOCUS11079</name>
</gene>
<accession>A0A7S4B961</accession>
<evidence type="ECO:0000256" key="8">
    <source>
        <dbReference type="ARBA" id="ARBA00022989"/>
    </source>
</evidence>
<dbReference type="InterPro" id="IPR018490">
    <property type="entry name" value="cNMP-bd_dom_sf"/>
</dbReference>
<dbReference type="AlphaFoldDB" id="A0A7S4B961"/>
<evidence type="ECO:0000256" key="3">
    <source>
        <dbReference type="ARBA" id="ARBA00022538"/>
    </source>
</evidence>
<keyword evidence="10 13" id="KW-0472">Membrane</keyword>